<dbReference type="RefSeq" id="XP_005841448.1">
    <property type="nucleotide sequence ID" value="XM_005841391.1"/>
</dbReference>
<dbReference type="Gene3D" id="1.10.220.60">
    <property type="entry name" value="GRIP domain"/>
    <property type="match status" value="1"/>
</dbReference>
<evidence type="ECO:0000313" key="5">
    <source>
        <dbReference type="Proteomes" id="UP000011087"/>
    </source>
</evidence>
<dbReference type="Pfam" id="PF01465">
    <property type="entry name" value="GRIP"/>
    <property type="match status" value="1"/>
</dbReference>
<evidence type="ECO:0000256" key="1">
    <source>
        <dbReference type="SAM" id="Coils"/>
    </source>
</evidence>
<dbReference type="AlphaFoldDB" id="L1K270"/>
<feature type="domain" description="GRIP" evidence="2">
    <location>
        <begin position="81"/>
        <end position="128"/>
    </location>
</feature>
<dbReference type="KEGG" id="gtt:GUITHDRAFT_150019"/>
<name>L1K270_GUITC</name>
<dbReference type="OrthoDB" id="1926336at2759"/>
<organism evidence="3">
    <name type="scientific">Guillardia theta (strain CCMP2712)</name>
    <name type="common">Cryptophyte</name>
    <dbReference type="NCBI Taxonomy" id="905079"/>
    <lineage>
        <taxon>Eukaryota</taxon>
        <taxon>Cryptophyceae</taxon>
        <taxon>Pyrenomonadales</taxon>
        <taxon>Geminigeraceae</taxon>
        <taxon>Guillardia</taxon>
    </lineage>
</organism>
<dbReference type="SMART" id="SM00755">
    <property type="entry name" value="Grip"/>
    <property type="match status" value="1"/>
</dbReference>
<dbReference type="Proteomes" id="UP000011087">
    <property type="component" value="Unassembled WGS sequence"/>
</dbReference>
<dbReference type="GeneID" id="17310989"/>
<evidence type="ECO:0000313" key="4">
    <source>
        <dbReference type="EnsemblProtists" id="EKX54468"/>
    </source>
</evidence>
<dbReference type="HOGENOM" id="CLU_1790599_0_0_1"/>
<accession>L1K270</accession>
<dbReference type="EMBL" id="JH992967">
    <property type="protein sequence ID" value="EKX54468.1"/>
    <property type="molecule type" value="Genomic_DNA"/>
</dbReference>
<reference evidence="3 5" key="1">
    <citation type="journal article" date="2012" name="Nature">
        <title>Algal genomes reveal evolutionary mosaicism and the fate of nucleomorphs.</title>
        <authorList>
            <consortium name="DOE Joint Genome Institute"/>
            <person name="Curtis B.A."/>
            <person name="Tanifuji G."/>
            <person name="Burki F."/>
            <person name="Gruber A."/>
            <person name="Irimia M."/>
            <person name="Maruyama S."/>
            <person name="Arias M.C."/>
            <person name="Ball S.G."/>
            <person name="Gile G.H."/>
            <person name="Hirakawa Y."/>
            <person name="Hopkins J.F."/>
            <person name="Kuo A."/>
            <person name="Rensing S.A."/>
            <person name="Schmutz J."/>
            <person name="Symeonidi A."/>
            <person name="Elias M."/>
            <person name="Eveleigh R.J."/>
            <person name="Herman E.K."/>
            <person name="Klute M.J."/>
            <person name="Nakayama T."/>
            <person name="Obornik M."/>
            <person name="Reyes-Prieto A."/>
            <person name="Armbrust E.V."/>
            <person name="Aves S.J."/>
            <person name="Beiko R.G."/>
            <person name="Coutinho P."/>
            <person name="Dacks J.B."/>
            <person name="Durnford D.G."/>
            <person name="Fast N.M."/>
            <person name="Green B.R."/>
            <person name="Grisdale C.J."/>
            <person name="Hempel F."/>
            <person name="Henrissat B."/>
            <person name="Hoppner M.P."/>
            <person name="Ishida K."/>
            <person name="Kim E."/>
            <person name="Koreny L."/>
            <person name="Kroth P.G."/>
            <person name="Liu Y."/>
            <person name="Malik S.B."/>
            <person name="Maier U.G."/>
            <person name="McRose D."/>
            <person name="Mock T."/>
            <person name="Neilson J.A."/>
            <person name="Onodera N.T."/>
            <person name="Poole A.M."/>
            <person name="Pritham E.J."/>
            <person name="Richards T.A."/>
            <person name="Rocap G."/>
            <person name="Roy S.W."/>
            <person name="Sarai C."/>
            <person name="Schaack S."/>
            <person name="Shirato S."/>
            <person name="Slamovits C.H."/>
            <person name="Spencer D.F."/>
            <person name="Suzuki S."/>
            <person name="Worden A.Z."/>
            <person name="Zauner S."/>
            <person name="Barry K."/>
            <person name="Bell C."/>
            <person name="Bharti A.K."/>
            <person name="Crow J.A."/>
            <person name="Grimwood J."/>
            <person name="Kramer R."/>
            <person name="Lindquist E."/>
            <person name="Lucas S."/>
            <person name="Salamov A."/>
            <person name="McFadden G.I."/>
            <person name="Lane C.E."/>
            <person name="Keeling P.J."/>
            <person name="Gray M.W."/>
            <person name="Grigoriev I.V."/>
            <person name="Archibald J.M."/>
        </authorList>
    </citation>
    <scope>NUCLEOTIDE SEQUENCE</scope>
    <source>
        <strain evidence="3 5">CCMP2712</strain>
    </source>
</reference>
<evidence type="ECO:0000313" key="3">
    <source>
        <dbReference type="EMBL" id="EKX54468.1"/>
    </source>
</evidence>
<reference evidence="5" key="2">
    <citation type="submission" date="2012-11" db="EMBL/GenBank/DDBJ databases">
        <authorList>
            <person name="Kuo A."/>
            <person name="Curtis B.A."/>
            <person name="Tanifuji G."/>
            <person name="Burki F."/>
            <person name="Gruber A."/>
            <person name="Irimia M."/>
            <person name="Maruyama S."/>
            <person name="Arias M.C."/>
            <person name="Ball S.G."/>
            <person name="Gile G.H."/>
            <person name="Hirakawa Y."/>
            <person name="Hopkins J.F."/>
            <person name="Rensing S.A."/>
            <person name="Schmutz J."/>
            <person name="Symeonidi A."/>
            <person name="Elias M."/>
            <person name="Eveleigh R.J."/>
            <person name="Herman E.K."/>
            <person name="Klute M.J."/>
            <person name="Nakayama T."/>
            <person name="Obornik M."/>
            <person name="Reyes-Prieto A."/>
            <person name="Armbrust E.V."/>
            <person name="Aves S.J."/>
            <person name="Beiko R.G."/>
            <person name="Coutinho P."/>
            <person name="Dacks J.B."/>
            <person name="Durnford D.G."/>
            <person name="Fast N.M."/>
            <person name="Green B.R."/>
            <person name="Grisdale C."/>
            <person name="Hempe F."/>
            <person name="Henrissat B."/>
            <person name="Hoppner M.P."/>
            <person name="Ishida K.-I."/>
            <person name="Kim E."/>
            <person name="Koreny L."/>
            <person name="Kroth P.G."/>
            <person name="Liu Y."/>
            <person name="Malik S.-B."/>
            <person name="Maier U.G."/>
            <person name="McRose D."/>
            <person name="Mock T."/>
            <person name="Neilson J.A."/>
            <person name="Onodera N.T."/>
            <person name="Poole A.M."/>
            <person name="Pritham E.J."/>
            <person name="Richards T.A."/>
            <person name="Rocap G."/>
            <person name="Roy S.W."/>
            <person name="Sarai C."/>
            <person name="Schaack S."/>
            <person name="Shirato S."/>
            <person name="Slamovits C.H."/>
            <person name="Spencer D.F."/>
            <person name="Suzuki S."/>
            <person name="Worden A.Z."/>
            <person name="Zauner S."/>
            <person name="Barry K."/>
            <person name="Bell C."/>
            <person name="Bharti A.K."/>
            <person name="Crow J.A."/>
            <person name="Grimwood J."/>
            <person name="Kramer R."/>
            <person name="Lindquist E."/>
            <person name="Lucas S."/>
            <person name="Salamov A."/>
            <person name="McFadden G.I."/>
            <person name="Lane C.E."/>
            <person name="Keeling P.J."/>
            <person name="Gray M.W."/>
            <person name="Grigoriev I.V."/>
            <person name="Archibald J.M."/>
        </authorList>
    </citation>
    <scope>NUCLEOTIDE SEQUENCE</scope>
    <source>
        <strain evidence="5">CCMP2712</strain>
    </source>
</reference>
<reference evidence="4" key="3">
    <citation type="submission" date="2016-03" db="UniProtKB">
        <authorList>
            <consortium name="EnsemblProtists"/>
        </authorList>
    </citation>
    <scope>IDENTIFICATION</scope>
</reference>
<evidence type="ECO:0000259" key="2">
    <source>
        <dbReference type="PROSITE" id="PS50913"/>
    </source>
</evidence>
<dbReference type="PaxDb" id="55529-EKX54468"/>
<dbReference type="EnsemblProtists" id="EKX54468">
    <property type="protein sequence ID" value="EKX54468"/>
    <property type="gene ID" value="GUITHDRAFT_150019"/>
</dbReference>
<dbReference type="OMA" id="GQSERHI"/>
<dbReference type="PROSITE" id="PS50913">
    <property type="entry name" value="GRIP"/>
    <property type="match status" value="1"/>
</dbReference>
<dbReference type="STRING" id="905079.L1K270"/>
<gene>
    <name evidence="3" type="ORF">GUITHDRAFT_150019</name>
</gene>
<keyword evidence="1" id="KW-0175">Coiled coil</keyword>
<sequence>MFPRSATSQEEQILEMALVQAKRDEYVTKLNERISMLKENVAESRRVQDLLCKERDHLREQNEILRKEAATLHRVEKFESKFREGINIEYLKNVLIKYVETQDHEGLIPVFYSVLEFNAEERRRLENVRVKMSSPWSKLSRGKLF</sequence>
<proteinExistence type="predicted"/>
<dbReference type="InterPro" id="IPR000237">
    <property type="entry name" value="GRIP_dom"/>
</dbReference>
<feature type="coiled-coil region" evidence="1">
    <location>
        <begin position="27"/>
        <end position="75"/>
    </location>
</feature>
<keyword evidence="5" id="KW-1185">Reference proteome</keyword>
<protein>
    <recommendedName>
        <fullName evidence="2">GRIP domain-containing protein</fullName>
    </recommendedName>
</protein>